<evidence type="ECO:0000313" key="15">
    <source>
        <dbReference type="Proteomes" id="UP000261480"/>
    </source>
</evidence>
<feature type="region of interest" description="Disordered" evidence="12">
    <location>
        <begin position="140"/>
        <end position="163"/>
    </location>
</feature>
<keyword evidence="5" id="KW-0597">Phosphoprotein</keyword>
<feature type="compositionally biased region" description="Low complexity" evidence="12">
    <location>
        <begin position="258"/>
        <end position="267"/>
    </location>
</feature>
<organism evidence="14 15">
    <name type="scientific">Poecilia mexicana</name>
    <dbReference type="NCBI Taxonomy" id="48701"/>
    <lineage>
        <taxon>Eukaryota</taxon>
        <taxon>Metazoa</taxon>
        <taxon>Chordata</taxon>
        <taxon>Craniata</taxon>
        <taxon>Vertebrata</taxon>
        <taxon>Euteleostomi</taxon>
        <taxon>Actinopterygii</taxon>
        <taxon>Neopterygii</taxon>
        <taxon>Teleostei</taxon>
        <taxon>Neoteleostei</taxon>
        <taxon>Acanthomorphata</taxon>
        <taxon>Ovalentaria</taxon>
        <taxon>Atherinomorphae</taxon>
        <taxon>Cyprinodontiformes</taxon>
        <taxon>Poeciliidae</taxon>
        <taxon>Poeciliinae</taxon>
        <taxon>Poecilia</taxon>
    </lineage>
</organism>
<feature type="compositionally biased region" description="Basic and acidic residues" evidence="12">
    <location>
        <begin position="20"/>
        <end position="29"/>
    </location>
</feature>
<name>A0A3B3YYQ1_9TELE</name>
<dbReference type="AlphaFoldDB" id="A0A3B3YYQ1"/>
<dbReference type="PANTHER" id="PTHR23138:SF142">
    <property type="entry name" value="RAN-BINDING PROTEIN 3B-RELATED"/>
    <property type="match status" value="1"/>
</dbReference>
<feature type="region of interest" description="Disordered" evidence="12">
    <location>
        <begin position="1"/>
        <end position="100"/>
    </location>
</feature>
<dbReference type="InterPro" id="IPR045255">
    <property type="entry name" value="RanBP1-like"/>
</dbReference>
<proteinExistence type="predicted"/>
<evidence type="ECO:0000259" key="13">
    <source>
        <dbReference type="PROSITE" id="PS50196"/>
    </source>
</evidence>
<evidence type="ECO:0000256" key="8">
    <source>
        <dbReference type="ARBA" id="ARBA00023242"/>
    </source>
</evidence>
<evidence type="ECO:0000256" key="5">
    <source>
        <dbReference type="ARBA" id="ARBA00022553"/>
    </source>
</evidence>
<dbReference type="Gene3D" id="2.30.29.30">
    <property type="entry name" value="Pleckstrin-homology domain (PH domain)/Phosphotyrosine-binding domain (PTB)"/>
    <property type="match status" value="1"/>
</dbReference>
<sequence>MADLANEDKPAIAPPVFVFQKDKAQKRSAEGSSAEDGEDSDKDEGSYCPPVKRERTSSFPPPHSEEKPTGFRLKPPTLIHGQAPSSGVPSQKPKEQQRSVLRPAVLQAPASKSHLESSECQTALLEVKLNVFALFQKHENEEDGANGNKDGGRRDKKDSDIPTSFVFGQNIKDRAKVRLLMLYNCVSNIFLAFQFNSWVNLRSPTEAFLHFLCFTFSSKNATNSTDGGAKFVFGQNMSERVLSPPKGEASNEENKEVSAAPASEPSSQETTPEKESLAESAAAYTKATAKKCILEKVDVKTGEESESNVLQMQCKLYVFEKMAQSWIERGRGLLRLNDMASTDDGTLQSRLVMRTQGSLRLILNTKLWPQMQVDKASEKSVRITAMDTEDQGVKVFLISGSSKDIGQLAAALHHRILALKSRAEQETETPATSIPEAEVPQSNEDDSDEEDKGSASAAASTPATSENQAAGST</sequence>
<feature type="compositionally biased region" description="Basic and acidic residues" evidence="12">
    <location>
        <begin position="150"/>
        <end position="160"/>
    </location>
</feature>
<feature type="compositionally biased region" description="Basic and acidic residues" evidence="12">
    <location>
        <begin position="1"/>
        <end position="10"/>
    </location>
</feature>
<feature type="domain" description="RanBD1" evidence="13">
    <location>
        <begin position="295"/>
        <end position="374"/>
    </location>
</feature>
<keyword evidence="7" id="KW-0007">Acetylation</keyword>
<dbReference type="GO" id="GO:0005634">
    <property type="term" value="C:nucleus"/>
    <property type="evidence" value="ECO:0007669"/>
    <property type="project" value="UniProtKB-SubCell"/>
</dbReference>
<evidence type="ECO:0000256" key="12">
    <source>
        <dbReference type="SAM" id="MobiDB-lite"/>
    </source>
</evidence>
<dbReference type="FunFam" id="2.30.29.30:FF:000106">
    <property type="entry name" value="ran-binding protein 3 isoform X2"/>
    <property type="match status" value="1"/>
</dbReference>
<evidence type="ECO:0000256" key="7">
    <source>
        <dbReference type="ARBA" id="ARBA00022990"/>
    </source>
</evidence>
<dbReference type="InterPro" id="IPR011993">
    <property type="entry name" value="PH-like_dom_sf"/>
</dbReference>
<comment type="subcellular location">
    <subcellularLocation>
        <location evidence="2">Cytoplasm</location>
    </subcellularLocation>
    <subcellularLocation>
        <location evidence="1">Nucleus</location>
    </subcellularLocation>
</comment>
<dbReference type="Pfam" id="PF00638">
    <property type="entry name" value="Ran_BP1"/>
    <property type="match status" value="1"/>
</dbReference>
<feature type="compositionally biased region" description="Low complexity" evidence="12">
    <location>
        <begin position="454"/>
        <end position="465"/>
    </location>
</feature>
<protein>
    <recommendedName>
        <fullName evidence="11">Ran-binding protein 3</fullName>
    </recommendedName>
</protein>
<dbReference type="CDD" id="cd13180">
    <property type="entry name" value="RanBD_RanBP3"/>
    <property type="match status" value="1"/>
</dbReference>
<feature type="compositionally biased region" description="Acidic residues" evidence="12">
    <location>
        <begin position="33"/>
        <end position="42"/>
    </location>
</feature>
<reference evidence="14" key="2">
    <citation type="submission" date="2025-09" db="UniProtKB">
        <authorList>
            <consortium name="Ensembl"/>
        </authorList>
    </citation>
    <scope>IDENTIFICATION</scope>
</reference>
<keyword evidence="4" id="KW-0963">Cytoplasm</keyword>
<evidence type="ECO:0000256" key="11">
    <source>
        <dbReference type="ARBA" id="ARBA00072605"/>
    </source>
</evidence>
<dbReference type="GO" id="GO:0005737">
    <property type="term" value="C:cytoplasm"/>
    <property type="evidence" value="ECO:0007669"/>
    <property type="project" value="UniProtKB-SubCell"/>
</dbReference>
<keyword evidence="8" id="KW-0539">Nucleus</keyword>
<evidence type="ECO:0000313" key="14">
    <source>
        <dbReference type="Ensembl" id="ENSPMEP00000032135.1"/>
    </source>
</evidence>
<evidence type="ECO:0000256" key="3">
    <source>
        <dbReference type="ARBA" id="ARBA00022448"/>
    </source>
</evidence>
<evidence type="ECO:0000256" key="9">
    <source>
        <dbReference type="ARBA" id="ARBA00058720"/>
    </source>
</evidence>
<evidence type="ECO:0000256" key="1">
    <source>
        <dbReference type="ARBA" id="ARBA00004123"/>
    </source>
</evidence>
<keyword evidence="3" id="KW-0813">Transport</keyword>
<keyword evidence="15" id="KW-1185">Reference proteome</keyword>
<dbReference type="GO" id="GO:0006611">
    <property type="term" value="P:protein export from nucleus"/>
    <property type="evidence" value="ECO:0007669"/>
    <property type="project" value="TreeGrafter"/>
</dbReference>
<dbReference type="PROSITE" id="PS50196">
    <property type="entry name" value="RANBD1"/>
    <property type="match status" value="1"/>
</dbReference>
<evidence type="ECO:0000256" key="2">
    <source>
        <dbReference type="ARBA" id="ARBA00004496"/>
    </source>
</evidence>
<accession>A0A3B3YYQ1</accession>
<evidence type="ECO:0000256" key="4">
    <source>
        <dbReference type="ARBA" id="ARBA00022490"/>
    </source>
</evidence>
<comment type="subunit">
    <text evidence="10">Interacts with CHC1 in a Ran-stimulated manner. Interacts with XPO1. Interacts (via its C-terminal R domain) with SMAD2 (dephosphorylated form via its MH1 and MH2 domains); the interaction results in the nuclear export of SMAD2 and termination of the TGF-beta signaling. Interacts (via its C-terminal R domain) with SMAD3 (dephosphorylated form via its MH1 domain); the interaction results in the nuclear export of SMAD3 and termination of the TGF-beta signaling.</text>
</comment>
<feature type="region of interest" description="Disordered" evidence="12">
    <location>
        <begin position="422"/>
        <end position="473"/>
    </location>
</feature>
<dbReference type="Proteomes" id="UP000261480">
    <property type="component" value="Unplaced"/>
</dbReference>
<dbReference type="PANTHER" id="PTHR23138">
    <property type="entry name" value="RAN BINDING PROTEIN"/>
    <property type="match status" value="1"/>
</dbReference>
<evidence type="ECO:0000256" key="6">
    <source>
        <dbReference type="ARBA" id="ARBA00022927"/>
    </source>
</evidence>
<dbReference type="SMART" id="SM00160">
    <property type="entry name" value="RanBD"/>
    <property type="match status" value="1"/>
</dbReference>
<feature type="region of interest" description="Disordered" evidence="12">
    <location>
        <begin position="242"/>
        <end position="280"/>
    </location>
</feature>
<dbReference type="InterPro" id="IPR000156">
    <property type="entry name" value="Ran_bind_dom"/>
</dbReference>
<dbReference type="SUPFAM" id="SSF50729">
    <property type="entry name" value="PH domain-like"/>
    <property type="match status" value="1"/>
</dbReference>
<keyword evidence="6" id="KW-0653">Protein transport</keyword>
<reference evidence="14" key="1">
    <citation type="submission" date="2025-08" db="UniProtKB">
        <authorList>
            <consortium name="Ensembl"/>
        </authorList>
    </citation>
    <scope>IDENTIFICATION</scope>
</reference>
<comment type="function">
    <text evidence="9">Acts as a cofactor for XPO1/CRM1-mediated nuclear export, perhaps as export complex scaffolding protein. Bound to XPO1/CRM1, stabilizes the XPO1/CRM1-cargo interaction. In the absence of Ran-bound GTP prevents binding of XPO1/CRM1 to the nuclear pore complex. Binds to CHC1/RCC1 and increases the guanine nucleotide exchange activity of CHC1/RCC1. Recruits XPO1/CRM1 to CHC1/RCC1 in a Ran-dependent manner. Negative regulator of TGF-beta signaling through interaction with the R-SMAD proteins, SMAD2 and SMAD3, and mediating their nuclear export.</text>
</comment>
<dbReference type="Ensembl" id="ENSPMET00000025795.1">
    <property type="protein sequence ID" value="ENSPMEP00000032135.1"/>
    <property type="gene ID" value="ENSPMEG00000019873.1"/>
</dbReference>
<evidence type="ECO:0000256" key="10">
    <source>
        <dbReference type="ARBA" id="ARBA00065474"/>
    </source>
</evidence>